<gene>
    <name evidence="3" type="ORF">P5S46_10775</name>
</gene>
<dbReference type="AlphaFoldDB" id="A0AAJ5Z396"/>
<evidence type="ECO:0000256" key="2">
    <source>
        <dbReference type="SAM" id="Phobius"/>
    </source>
</evidence>
<reference evidence="3" key="1">
    <citation type="submission" date="2023-03" db="EMBL/GenBank/DDBJ databases">
        <title>Aeromonas caviae strain AC1520.</title>
        <authorList>
            <person name="Xie T."/>
            <person name="Zhang Q."/>
            <person name="Deng J."/>
            <person name="Li X."/>
        </authorList>
    </citation>
    <scope>NUCLEOTIDE SEQUENCE</scope>
    <source>
        <strain evidence="3">AC1520</strain>
    </source>
</reference>
<keyword evidence="2" id="KW-1133">Transmembrane helix</keyword>
<keyword evidence="2" id="KW-0812">Transmembrane</keyword>
<protein>
    <submittedName>
        <fullName evidence="3">Uncharacterized protein</fullName>
    </submittedName>
</protein>
<dbReference type="RefSeq" id="WP_277855917.1">
    <property type="nucleotide sequence ID" value="NZ_CP120942.1"/>
</dbReference>
<proteinExistence type="predicted"/>
<accession>A0AAJ5Z396</accession>
<name>A0AAJ5Z396_AERCA</name>
<feature type="transmembrane region" description="Helical" evidence="2">
    <location>
        <begin position="12"/>
        <end position="32"/>
    </location>
</feature>
<organism evidence="3 4">
    <name type="scientific">Aeromonas caviae</name>
    <name type="common">Aeromonas punctata</name>
    <dbReference type="NCBI Taxonomy" id="648"/>
    <lineage>
        <taxon>Bacteria</taxon>
        <taxon>Pseudomonadati</taxon>
        <taxon>Pseudomonadota</taxon>
        <taxon>Gammaproteobacteria</taxon>
        <taxon>Aeromonadales</taxon>
        <taxon>Aeromonadaceae</taxon>
        <taxon>Aeromonas</taxon>
    </lineage>
</organism>
<evidence type="ECO:0000313" key="3">
    <source>
        <dbReference type="EMBL" id="WFF96174.1"/>
    </source>
</evidence>
<keyword evidence="2" id="KW-0472">Membrane</keyword>
<dbReference type="EMBL" id="CP120942">
    <property type="protein sequence ID" value="WFF96174.1"/>
    <property type="molecule type" value="Genomic_DNA"/>
</dbReference>
<evidence type="ECO:0000256" key="1">
    <source>
        <dbReference type="SAM" id="MobiDB-lite"/>
    </source>
</evidence>
<evidence type="ECO:0000313" key="4">
    <source>
        <dbReference type="Proteomes" id="UP001218423"/>
    </source>
</evidence>
<feature type="region of interest" description="Disordered" evidence="1">
    <location>
        <begin position="99"/>
        <end position="120"/>
    </location>
</feature>
<sequence>MHIKPLNTLSYVVFVILFLVAPIGFFVVISIFRQQNGLRDAPIDVVIGRLVAVSQVLSSHVMFSHDLCPNPSLQGCCQPGLSDEDSIFCSSQTGWEQKEYEKRQKGRQRSMEGKGGRRENGGSIFMGPWVAGSPVFRCFLWGTSHWARAQGKRAISSAHPGGYMAPV</sequence>
<dbReference type="Proteomes" id="UP001218423">
    <property type="component" value="Chromosome"/>
</dbReference>